<protein>
    <recommendedName>
        <fullName evidence="4">YD repeat-containing protein</fullName>
    </recommendedName>
</protein>
<feature type="chain" id="PRO_5047200179" description="YD repeat-containing protein" evidence="1">
    <location>
        <begin position="21"/>
        <end position="268"/>
    </location>
</feature>
<evidence type="ECO:0008006" key="4">
    <source>
        <dbReference type="Google" id="ProtNLM"/>
    </source>
</evidence>
<organism evidence="2 3">
    <name type="scientific">Tenacibaculum polynesiense</name>
    <dbReference type="NCBI Taxonomy" id="3137857"/>
    <lineage>
        <taxon>Bacteria</taxon>
        <taxon>Pseudomonadati</taxon>
        <taxon>Bacteroidota</taxon>
        <taxon>Flavobacteriia</taxon>
        <taxon>Flavobacteriales</taxon>
        <taxon>Flavobacteriaceae</taxon>
        <taxon>Tenacibaculum</taxon>
    </lineage>
</organism>
<accession>A0ABP1F182</accession>
<keyword evidence="3" id="KW-1185">Reference proteome</keyword>
<name>A0ABP1F182_9FLAO</name>
<dbReference type="Proteomes" id="UP001497527">
    <property type="component" value="Unassembled WGS sequence"/>
</dbReference>
<dbReference type="EMBL" id="CAXJIO010000012">
    <property type="protein sequence ID" value="CAL2103266.1"/>
    <property type="molecule type" value="Genomic_DNA"/>
</dbReference>
<comment type="caution">
    <text evidence="2">The sequence shown here is derived from an EMBL/GenBank/DDBJ whole genome shotgun (WGS) entry which is preliminary data.</text>
</comment>
<proteinExistence type="predicted"/>
<evidence type="ECO:0000256" key="1">
    <source>
        <dbReference type="SAM" id="SignalP"/>
    </source>
</evidence>
<keyword evidence="1" id="KW-0732">Signal</keyword>
<sequence>MDKKVLFICLLFLAVSNVLGEEKNKNREIEAINHSIIYDLFLNMELTKRNGQIAIVYDYIPVFKKKAKVESVEVNSSLENDYTENVVFLYDKRNRLKYINYKVKRSENESTILFKYELKYKDSRVELVYIKNRLLYKFIYNSDGMLKTVKHFFKNGKTVRIYNVLYKDKEVKFSLDVIRGDDFYFDVNSSKDLIFLNKNNKISSIKFDIYKSKNISYLKGSNILSFNFSKIDSKNLMFKWNYITFDRRSNWTKRESDKYLIERIINYK</sequence>
<evidence type="ECO:0000313" key="2">
    <source>
        <dbReference type="EMBL" id="CAL2103266.1"/>
    </source>
</evidence>
<evidence type="ECO:0000313" key="3">
    <source>
        <dbReference type="Proteomes" id="UP001497527"/>
    </source>
</evidence>
<reference evidence="2 3" key="1">
    <citation type="submission" date="2024-05" db="EMBL/GenBank/DDBJ databases">
        <authorList>
            <person name="Duchaud E."/>
        </authorList>
    </citation>
    <scope>NUCLEOTIDE SEQUENCE [LARGE SCALE GENOMIC DNA]</scope>
    <source>
        <strain evidence="2">Ena-SAMPLE-TAB-13-05-2024-13:56:06:370-140308</strain>
    </source>
</reference>
<gene>
    <name evidence="2" type="ORF">T190423A01A_30380</name>
</gene>
<feature type="signal peptide" evidence="1">
    <location>
        <begin position="1"/>
        <end position="20"/>
    </location>
</feature>